<organism evidence="2 3">
    <name type="scientific">Mucilaginibacter terrae</name>
    <dbReference type="NCBI Taxonomy" id="1955052"/>
    <lineage>
        <taxon>Bacteria</taxon>
        <taxon>Pseudomonadati</taxon>
        <taxon>Bacteroidota</taxon>
        <taxon>Sphingobacteriia</taxon>
        <taxon>Sphingobacteriales</taxon>
        <taxon>Sphingobacteriaceae</taxon>
        <taxon>Mucilaginibacter</taxon>
    </lineage>
</organism>
<dbReference type="InterPro" id="IPR015093">
    <property type="entry name" value="Card1_endonucl_dom"/>
</dbReference>
<proteinExistence type="predicted"/>
<evidence type="ECO:0000313" key="2">
    <source>
        <dbReference type="EMBL" id="MDT3403783.1"/>
    </source>
</evidence>
<sequence>MAKHQIALVGGQILPIYFGIKEFAPDHIHFIVSAESQGKSAQIRHLIGPGKVAEYTCNPYEISSIKSICEKIIRQTIAGDEVLFNLTGGNKVMLLAAQAVMNEHSFKGVYINQNETVLHLPEMTEQPLSCTVTTAEFIQLTGHQFSGFKKITDISTEDFRAAEKINDFAIYNEKAYLKILPAVSRNFKTFKDVPVKGTLEINAGLSMNWSEKNVQLTLLGKNVLNVTAPSARELLFRAAWWELIVAEQIKKWVKVKELLLHCELPFKGDKTATKNEIDILLNVGRKMIFVECKSGAVKQEDINKMKIVKDTYGGFIAKSILVSRFTPPPGIIEKCKELNVELCVLRQGLPANTLITALDKLNKRLSI</sequence>
<dbReference type="EMBL" id="JAVLVU010000001">
    <property type="protein sequence ID" value="MDT3403783.1"/>
    <property type="molecule type" value="Genomic_DNA"/>
</dbReference>
<feature type="domain" description="Card1 endonuclease" evidence="1">
    <location>
        <begin position="236"/>
        <end position="339"/>
    </location>
</feature>
<reference evidence="3" key="1">
    <citation type="submission" date="2023-07" db="EMBL/GenBank/DDBJ databases">
        <title>Functional and genomic diversity of the sorghum phyllosphere microbiome.</title>
        <authorList>
            <person name="Shade A."/>
        </authorList>
    </citation>
    <scope>NUCLEOTIDE SEQUENCE [LARGE SCALE GENOMIC DNA]</scope>
    <source>
        <strain evidence="3">SORGH_AS_0422</strain>
    </source>
</reference>
<dbReference type="Gene3D" id="3.40.50.10770">
    <property type="entry name" value="Hypothetical protein VC1899 like domain (Restriction endonuclease-like)"/>
    <property type="match status" value="1"/>
</dbReference>
<dbReference type="RefSeq" id="WP_311951083.1">
    <property type="nucleotide sequence ID" value="NZ_JAVLVU010000001.1"/>
</dbReference>
<dbReference type="InterPro" id="IPR011335">
    <property type="entry name" value="Restrct_endonuc-II-like"/>
</dbReference>
<name>A0ABU3GVI0_9SPHI</name>
<evidence type="ECO:0000259" key="1">
    <source>
        <dbReference type="Pfam" id="PF09002"/>
    </source>
</evidence>
<evidence type="ECO:0000313" key="3">
    <source>
        <dbReference type="Proteomes" id="UP001258315"/>
    </source>
</evidence>
<accession>A0ABU3GVI0</accession>
<dbReference type="SUPFAM" id="SSF52980">
    <property type="entry name" value="Restriction endonuclease-like"/>
    <property type="match status" value="1"/>
</dbReference>
<keyword evidence="3" id="KW-1185">Reference proteome</keyword>
<dbReference type="Proteomes" id="UP001258315">
    <property type="component" value="Unassembled WGS sequence"/>
</dbReference>
<protein>
    <recommendedName>
        <fullName evidence="1">Card1 endonuclease domain-containing protein</fullName>
    </recommendedName>
</protein>
<comment type="caution">
    <text evidence="2">The sequence shown here is derived from an EMBL/GenBank/DDBJ whole genome shotgun (WGS) entry which is preliminary data.</text>
</comment>
<dbReference type="Pfam" id="PF09002">
    <property type="entry name" value="Card1_endonuc"/>
    <property type="match status" value="1"/>
</dbReference>
<dbReference type="InterPro" id="IPR011856">
    <property type="entry name" value="tRNA_endonuc-like_dom_sf"/>
</dbReference>
<gene>
    <name evidence="2" type="ORF">QE417_002855</name>
</gene>
<dbReference type="Gene3D" id="3.40.1350.10">
    <property type="match status" value="1"/>
</dbReference>